<evidence type="ECO:0000256" key="3">
    <source>
        <dbReference type="PROSITE-ProRule" id="PRU00169"/>
    </source>
</evidence>
<dbReference type="PROSITE" id="PS50110">
    <property type="entry name" value="RESPONSE_REGULATORY"/>
    <property type="match status" value="1"/>
</dbReference>
<dbReference type="InterPro" id="IPR011006">
    <property type="entry name" value="CheY-like_superfamily"/>
</dbReference>
<dbReference type="Pfam" id="PF00072">
    <property type="entry name" value="Response_reg"/>
    <property type="match status" value="1"/>
</dbReference>
<evidence type="ECO:0000313" key="10">
    <source>
        <dbReference type="Proteomes" id="UP000283426"/>
    </source>
</evidence>
<evidence type="ECO:0000313" key="8">
    <source>
        <dbReference type="EMBL" id="RGV20589.1"/>
    </source>
</evidence>
<dbReference type="SUPFAM" id="SSF46894">
    <property type="entry name" value="C-terminal effector domain of the bipartite response regulators"/>
    <property type="match status" value="1"/>
</dbReference>
<dbReference type="InterPro" id="IPR001789">
    <property type="entry name" value="Sig_transdc_resp-reg_receiver"/>
</dbReference>
<name>A0A3D4ZC64_9BACT</name>
<dbReference type="EMBL" id="JAKNDN010000001">
    <property type="protein sequence ID" value="MCG4958243.1"/>
    <property type="molecule type" value="Genomic_DNA"/>
</dbReference>
<dbReference type="Pfam" id="PF00486">
    <property type="entry name" value="Trans_reg_C"/>
    <property type="match status" value="1"/>
</dbReference>
<dbReference type="Proteomes" id="UP000284434">
    <property type="component" value="Unassembled WGS sequence"/>
</dbReference>
<dbReference type="GO" id="GO:0006355">
    <property type="term" value="P:regulation of DNA-templated transcription"/>
    <property type="evidence" value="ECO:0007669"/>
    <property type="project" value="InterPro"/>
</dbReference>
<dbReference type="InterPro" id="IPR001867">
    <property type="entry name" value="OmpR/PhoB-type_DNA-bd"/>
</dbReference>
<feature type="domain" description="OmpR/PhoB-type" evidence="6">
    <location>
        <begin position="124"/>
        <end position="222"/>
    </location>
</feature>
<dbReference type="SUPFAM" id="SSF52172">
    <property type="entry name" value="CheY-like"/>
    <property type="match status" value="1"/>
</dbReference>
<dbReference type="EMBL" id="QRYW01000039">
    <property type="protein sequence ID" value="RGV20589.1"/>
    <property type="molecule type" value="Genomic_DNA"/>
</dbReference>
<reference evidence="10 11" key="1">
    <citation type="submission" date="2018-08" db="EMBL/GenBank/DDBJ databases">
        <title>A genome reference for cultivated species of the human gut microbiota.</title>
        <authorList>
            <person name="Zou Y."/>
            <person name="Xue W."/>
            <person name="Luo G."/>
        </authorList>
    </citation>
    <scope>NUCLEOTIDE SEQUENCE [LARGE SCALE GENOMIC DNA]</scope>
    <source>
        <strain evidence="8 10">AF14-6AC</strain>
        <strain evidence="9 11">OF03-11</strain>
    </source>
</reference>
<comment type="caution">
    <text evidence="9">The sequence shown here is derived from an EMBL/GenBank/DDBJ whole genome shotgun (WGS) entry which is preliminary data.</text>
</comment>
<dbReference type="EMBL" id="QSCO01000001">
    <property type="protein sequence ID" value="RGY09725.1"/>
    <property type="molecule type" value="Genomic_DNA"/>
</dbReference>
<organism evidence="9 11">
    <name type="scientific">Odoribacter splanchnicus</name>
    <dbReference type="NCBI Taxonomy" id="28118"/>
    <lineage>
        <taxon>Bacteria</taxon>
        <taxon>Pseudomonadati</taxon>
        <taxon>Bacteroidota</taxon>
        <taxon>Bacteroidia</taxon>
        <taxon>Bacteroidales</taxon>
        <taxon>Odoribacteraceae</taxon>
        <taxon>Odoribacter</taxon>
    </lineage>
</organism>
<evidence type="ECO:0000313" key="9">
    <source>
        <dbReference type="EMBL" id="RGY09725.1"/>
    </source>
</evidence>
<dbReference type="Proteomes" id="UP001199750">
    <property type="component" value="Unassembled WGS sequence"/>
</dbReference>
<dbReference type="InterPro" id="IPR016032">
    <property type="entry name" value="Sig_transdc_resp-reg_C-effctor"/>
</dbReference>
<feature type="modified residue" description="4-aspartylphosphate" evidence="3">
    <location>
        <position position="54"/>
    </location>
</feature>
<dbReference type="SMART" id="SM00448">
    <property type="entry name" value="REC"/>
    <property type="match status" value="1"/>
</dbReference>
<sequence>MAIIKVLCAEDDRLMRLEMKEKMTAKGWEVIEAVDGKEALVKYKKYRPDIVVLDVNMPKRSGLEVLQLIRVNDLQTPVVIYSSLAEEKDLKIGLCQGAQVYLVKNYSVALLLEQVERLIGKTASSVIGLTDNITYDFAKAELCIGEQRQKLTMLESKVFAILCKNKNRLSPREVLLLAGWNSTAYNYESQLNKVIRKLRKLLMRENQVKIILDKGNGYWLKTEEDIHI</sequence>
<protein>
    <submittedName>
        <fullName evidence="9">DNA-binding response regulator</fullName>
    </submittedName>
    <submittedName>
        <fullName evidence="7">Response regulator transcription factor</fullName>
    </submittedName>
</protein>
<evidence type="ECO:0000256" key="4">
    <source>
        <dbReference type="PROSITE-ProRule" id="PRU01091"/>
    </source>
</evidence>
<proteinExistence type="predicted"/>
<dbReference type="PROSITE" id="PS51755">
    <property type="entry name" value="OMPR_PHOB"/>
    <property type="match status" value="1"/>
</dbReference>
<accession>A0A3D4ZC64</accession>
<dbReference type="Gene3D" id="3.40.50.2300">
    <property type="match status" value="1"/>
</dbReference>
<evidence type="ECO:0000256" key="2">
    <source>
        <dbReference type="ARBA" id="ARBA00023125"/>
    </source>
</evidence>
<dbReference type="RefSeq" id="WP_113028150.1">
    <property type="nucleotide sequence ID" value="NZ_BAABYK010000001.1"/>
</dbReference>
<keyword evidence="2 4" id="KW-0238">DNA-binding</keyword>
<evidence type="ECO:0000259" key="5">
    <source>
        <dbReference type="PROSITE" id="PS50110"/>
    </source>
</evidence>
<evidence type="ECO:0000313" key="7">
    <source>
        <dbReference type="EMBL" id="MCG4958243.1"/>
    </source>
</evidence>
<dbReference type="Gene3D" id="1.10.10.10">
    <property type="entry name" value="Winged helix-like DNA-binding domain superfamily/Winged helix DNA-binding domain"/>
    <property type="match status" value="1"/>
</dbReference>
<dbReference type="GO" id="GO:0003677">
    <property type="term" value="F:DNA binding"/>
    <property type="evidence" value="ECO:0007669"/>
    <property type="project" value="UniProtKB-UniRule"/>
</dbReference>
<keyword evidence="1 3" id="KW-0597">Phosphoprotein</keyword>
<feature type="DNA-binding region" description="OmpR/PhoB-type" evidence="4">
    <location>
        <begin position="124"/>
        <end position="222"/>
    </location>
</feature>
<reference evidence="7" key="2">
    <citation type="submission" date="2022-01" db="EMBL/GenBank/DDBJ databases">
        <title>Collection of gut derived symbiotic bacterial strains cultured from healthy donors.</title>
        <authorList>
            <person name="Lin H."/>
            <person name="Kohout C."/>
            <person name="Waligurski E."/>
            <person name="Pamer E.G."/>
        </authorList>
    </citation>
    <scope>NUCLEOTIDE SEQUENCE</scope>
    <source>
        <strain evidence="7">DFI.1.149</strain>
    </source>
</reference>
<dbReference type="PANTHER" id="PTHR44591">
    <property type="entry name" value="STRESS RESPONSE REGULATOR PROTEIN 1"/>
    <property type="match status" value="1"/>
</dbReference>
<dbReference type="GO" id="GO:0000160">
    <property type="term" value="P:phosphorelay signal transduction system"/>
    <property type="evidence" value="ECO:0007669"/>
    <property type="project" value="InterPro"/>
</dbReference>
<dbReference type="CDD" id="cd00156">
    <property type="entry name" value="REC"/>
    <property type="match status" value="1"/>
</dbReference>
<dbReference type="Proteomes" id="UP000283426">
    <property type="component" value="Unassembled WGS sequence"/>
</dbReference>
<evidence type="ECO:0000256" key="1">
    <source>
        <dbReference type="ARBA" id="ARBA00022553"/>
    </source>
</evidence>
<evidence type="ECO:0000259" key="6">
    <source>
        <dbReference type="PROSITE" id="PS51755"/>
    </source>
</evidence>
<dbReference type="SMART" id="SM00862">
    <property type="entry name" value="Trans_reg_C"/>
    <property type="match status" value="1"/>
</dbReference>
<gene>
    <name evidence="8" type="ORF">DWW24_16175</name>
    <name evidence="9" type="ORF">DXA53_00010</name>
    <name evidence="7" type="ORF">L0P03_00015</name>
</gene>
<feature type="domain" description="Response regulatory" evidence="5">
    <location>
        <begin position="5"/>
        <end position="119"/>
    </location>
</feature>
<dbReference type="InterPro" id="IPR036388">
    <property type="entry name" value="WH-like_DNA-bd_sf"/>
</dbReference>
<evidence type="ECO:0000313" key="11">
    <source>
        <dbReference type="Proteomes" id="UP000284434"/>
    </source>
</evidence>
<dbReference type="AlphaFoldDB" id="A0A3D4ZC64"/>
<dbReference type="PANTHER" id="PTHR44591:SF23">
    <property type="entry name" value="CHEY SUBFAMILY"/>
    <property type="match status" value="1"/>
</dbReference>
<dbReference type="InterPro" id="IPR050595">
    <property type="entry name" value="Bact_response_regulator"/>
</dbReference>